<gene>
    <name evidence="2" type="ORF">HK105_201398</name>
</gene>
<reference evidence="2 3" key="1">
    <citation type="submission" date="2023-09" db="EMBL/GenBank/DDBJ databases">
        <title>Pangenome analysis of Batrachochytrium dendrobatidis and related Chytrids.</title>
        <authorList>
            <person name="Yacoub M.N."/>
            <person name="Stajich J.E."/>
            <person name="James T.Y."/>
        </authorList>
    </citation>
    <scope>NUCLEOTIDE SEQUENCE [LARGE SCALE GENOMIC DNA]</scope>
    <source>
        <strain evidence="2 3">JEL0888</strain>
    </source>
</reference>
<keyword evidence="3" id="KW-1185">Reference proteome</keyword>
<name>A0ABR4NI32_9FUNG</name>
<dbReference type="Proteomes" id="UP001527925">
    <property type="component" value="Unassembled WGS sequence"/>
</dbReference>
<accession>A0ABR4NI32</accession>
<feature type="region of interest" description="Disordered" evidence="1">
    <location>
        <begin position="113"/>
        <end position="135"/>
    </location>
</feature>
<organism evidence="2 3">
    <name type="scientific">Polyrhizophydium stewartii</name>
    <dbReference type="NCBI Taxonomy" id="2732419"/>
    <lineage>
        <taxon>Eukaryota</taxon>
        <taxon>Fungi</taxon>
        <taxon>Fungi incertae sedis</taxon>
        <taxon>Chytridiomycota</taxon>
        <taxon>Chytridiomycota incertae sedis</taxon>
        <taxon>Chytridiomycetes</taxon>
        <taxon>Rhizophydiales</taxon>
        <taxon>Rhizophydiales incertae sedis</taxon>
        <taxon>Polyrhizophydium</taxon>
    </lineage>
</organism>
<evidence type="ECO:0000313" key="3">
    <source>
        <dbReference type="Proteomes" id="UP001527925"/>
    </source>
</evidence>
<protein>
    <submittedName>
        <fullName evidence="2">Uncharacterized protein</fullName>
    </submittedName>
</protein>
<sequence>MIPQTRSDLLILQESEPDSDLVTLRVWDPREHHNGPWLQIGASSRRVVQDSAGRQRIPGLWILPHQARGAVLCGRTLVCRPASAAHHLTARGVVCWLLEDARQDAEAFDDSLSLHTPETPETADPGSHSTDHTQTLLPSPARIVWQRVEPDMSIQQIVSSETAVGVRAILTGQAQTGARIAVQIWSAATGETLADISSDIPTSLVSGSGIFRLLMTRFHLGLYNAETLAVFDVLHAAKAASTARASRPNRETPPSQLNASTGLISRVSGLCSISKLSSLGRDIRIDVSDDGTVAIVGPLQTRGELAVIDMDRLSCTTYLLDDAFAEGSHGDGYGPKPPLIVAWQRISL</sequence>
<comment type="caution">
    <text evidence="2">The sequence shown here is derived from an EMBL/GenBank/DDBJ whole genome shotgun (WGS) entry which is preliminary data.</text>
</comment>
<evidence type="ECO:0000313" key="2">
    <source>
        <dbReference type="EMBL" id="KAL2919125.1"/>
    </source>
</evidence>
<dbReference type="EMBL" id="JADGIZ020000004">
    <property type="protein sequence ID" value="KAL2919125.1"/>
    <property type="molecule type" value="Genomic_DNA"/>
</dbReference>
<proteinExistence type="predicted"/>
<evidence type="ECO:0000256" key="1">
    <source>
        <dbReference type="SAM" id="MobiDB-lite"/>
    </source>
</evidence>